<accession>A0A255Z5E6</accession>
<dbReference type="GO" id="GO:0042777">
    <property type="term" value="P:proton motive force-driven plasma membrane ATP synthesis"/>
    <property type="evidence" value="ECO:0007669"/>
    <property type="project" value="TreeGrafter"/>
</dbReference>
<evidence type="ECO:0000256" key="9">
    <source>
        <dbReference type="ARBA" id="ARBA00023136"/>
    </source>
</evidence>
<feature type="transmembrane region" description="Helical" evidence="11">
    <location>
        <begin position="175"/>
        <end position="195"/>
    </location>
</feature>
<keyword evidence="4 11" id="KW-0138">CF(0)</keyword>
<gene>
    <name evidence="11 13" type="primary">atpB</name>
    <name evidence="13" type="ORF">CHU95_03655</name>
</gene>
<keyword evidence="3 11" id="KW-0813">Transport</keyword>
<dbReference type="GO" id="GO:0005886">
    <property type="term" value="C:plasma membrane"/>
    <property type="evidence" value="ECO:0007669"/>
    <property type="project" value="UniProtKB-SubCell"/>
</dbReference>
<feature type="transmembrane region" description="Helical" evidence="11">
    <location>
        <begin position="79"/>
        <end position="99"/>
    </location>
</feature>
<evidence type="ECO:0000256" key="7">
    <source>
        <dbReference type="ARBA" id="ARBA00022989"/>
    </source>
</evidence>
<dbReference type="EMBL" id="NOXU01000021">
    <property type="protein sequence ID" value="OYQ36669.1"/>
    <property type="molecule type" value="Genomic_DNA"/>
</dbReference>
<comment type="subcellular location">
    <subcellularLocation>
        <location evidence="11 12">Cell membrane</location>
        <topology evidence="11 12">Multi-pass membrane protein</topology>
    </subcellularLocation>
    <subcellularLocation>
        <location evidence="1">Membrane</location>
        <topology evidence="1">Multi-pass membrane protein</topology>
    </subcellularLocation>
</comment>
<evidence type="ECO:0000256" key="4">
    <source>
        <dbReference type="ARBA" id="ARBA00022547"/>
    </source>
</evidence>
<comment type="similarity">
    <text evidence="2 11 12">Belongs to the ATPase A chain family.</text>
</comment>
<dbReference type="GO" id="GO:0045259">
    <property type="term" value="C:proton-transporting ATP synthase complex"/>
    <property type="evidence" value="ECO:0007669"/>
    <property type="project" value="UniProtKB-KW"/>
</dbReference>
<keyword evidence="6 11" id="KW-0375">Hydrogen ion transport</keyword>
<dbReference type="Pfam" id="PF00119">
    <property type="entry name" value="ATP-synt_A"/>
    <property type="match status" value="1"/>
</dbReference>
<evidence type="ECO:0000256" key="11">
    <source>
        <dbReference type="HAMAP-Rule" id="MF_01393"/>
    </source>
</evidence>
<evidence type="ECO:0000256" key="3">
    <source>
        <dbReference type="ARBA" id="ARBA00022448"/>
    </source>
</evidence>
<evidence type="ECO:0000256" key="6">
    <source>
        <dbReference type="ARBA" id="ARBA00022781"/>
    </source>
</evidence>
<keyword evidence="7 11" id="KW-1133">Transmembrane helix</keyword>
<dbReference type="PANTHER" id="PTHR42823:SF3">
    <property type="entry name" value="ATP SYNTHASE SUBUNIT A, CHLOROPLASTIC"/>
    <property type="match status" value="1"/>
</dbReference>
<comment type="caution">
    <text evidence="13">The sequence shown here is derived from an EMBL/GenBank/DDBJ whole genome shotgun (WGS) entry which is preliminary data.</text>
</comment>
<keyword evidence="10 11" id="KW-0066">ATP synthesis</keyword>
<evidence type="ECO:0000256" key="8">
    <source>
        <dbReference type="ARBA" id="ARBA00023065"/>
    </source>
</evidence>
<keyword evidence="11" id="KW-1003">Cell membrane</keyword>
<dbReference type="InterPro" id="IPR035908">
    <property type="entry name" value="F0_ATP_A_sf"/>
</dbReference>
<dbReference type="OrthoDB" id="9789241at2"/>
<dbReference type="RefSeq" id="WP_094453851.1">
    <property type="nucleotide sequence ID" value="NZ_NOXU01000021.1"/>
</dbReference>
<dbReference type="SUPFAM" id="SSF81336">
    <property type="entry name" value="F1F0 ATP synthase subunit A"/>
    <property type="match status" value="1"/>
</dbReference>
<name>A0A255Z5E6_9PROT</name>
<dbReference type="PRINTS" id="PR00123">
    <property type="entry name" value="ATPASEA"/>
</dbReference>
<dbReference type="GO" id="GO:0046933">
    <property type="term" value="F:proton-transporting ATP synthase activity, rotational mechanism"/>
    <property type="evidence" value="ECO:0007669"/>
    <property type="project" value="UniProtKB-UniRule"/>
</dbReference>
<dbReference type="Proteomes" id="UP000216998">
    <property type="component" value="Unassembled WGS sequence"/>
</dbReference>
<feature type="transmembrane region" description="Helical" evidence="11">
    <location>
        <begin position="201"/>
        <end position="222"/>
    </location>
</feature>
<dbReference type="HAMAP" id="MF_01393">
    <property type="entry name" value="ATP_synth_a_bact"/>
    <property type="match status" value="1"/>
</dbReference>
<dbReference type="NCBIfam" id="TIGR01131">
    <property type="entry name" value="ATP_synt_6_or_A"/>
    <property type="match status" value="1"/>
</dbReference>
<comment type="function">
    <text evidence="11 12">Key component of the proton channel; it plays a direct role in the translocation of protons across the membrane.</text>
</comment>
<evidence type="ECO:0000313" key="14">
    <source>
        <dbReference type="Proteomes" id="UP000216998"/>
    </source>
</evidence>
<dbReference type="InterPro" id="IPR000568">
    <property type="entry name" value="ATP_synth_F0_asu"/>
</dbReference>
<evidence type="ECO:0000313" key="13">
    <source>
        <dbReference type="EMBL" id="OYQ36669.1"/>
    </source>
</evidence>
<sequence>MQLTAPFDAPVAFALGPVAITWPVIHALLCSLLLVGLGIGLSARVATERAGRLGTSVEAVVDLLRAELDQVMQTNSRPFLPLLGGLFLFIATANLMGLVPGLGAPTAHLETAIALGLTVFGSVHVLGVRRRGWRDYLRSFGHPRWWMLPLNLLSELTRTLSLILRLFGNVMSGEFVIAIVLSLAGFLVPVPLMALEALLGLIQAYIFTILAAVFIGGAIGTIEKG</sequence>
<reference evidence="13 14" key="1">
    <citation type="submission" date="2017-07" db="EMBL/GenBank/DDBJ databases">
        <title>Niveispirillum cyanobacteriorum sp. nov., isolated from cyanobacterial aggregates in a eutrophic lake.</title>
        <authorList>
            <person name="Cai H."/>
        </authorList>
    </citation>
    <scope>NUCLEOTIDE SEQUENCE [LARGE SCALE GENOMIC DNA]</scope>
    <source>
        <strain evidence="14">TH1-14</strain>
    </source>
</reference>
<proteinExistence type="inferred from homology"/>
<feature type="transmembrane region" description="Helical" evidence="11">
    <location>
        <begin position="20"/>
        <end position="43"/>
    </location>
</feature>
<keyword evidence="8 11" id="KW-0406">Ion transport</keyword>
<dbReference type="PANTHER" id="PTHR42823">
    <property type="entry name" value="ATP SYNTHASE SUBUNIT A, CHLOROPLASTIC"/>
    <property type="match status" value="1"/>
</dbReference>
<dbReference type="AlphaFoldDB" id="A0A255Z5E6"/>
<protein>
    <recommendedName>
        <fullName evidence="11 12">ATP synthase subunit a</fullName>
    </recommendedName>
    <alternativeName>
        <fullName evidence="11">ATP synthase F0 sector subunit a</fullName>
    </alternativeName>
    <alternativeName>
        <fullName evidence="11">F-ATPase subunit 6</fullName>
    </alternativeName>
</protein>
<evidence type="ECO:0000256" key="5">
    <source>
        <dbReference type="ARBA" id="ARBA00022692"/>
    </source>
</evidence>
<keyword evidence="5 11" id="KW-0812">Transmembrane</keyword>
<feature type="transmembrane region" description="Helical" evidence="11">
    <location>
        <begin position="111"/>
        <end position="128"/>
    </location>
</feature>
<evidence type="ECO:0000256" key="1">
    <source>
        <dbReference type="ARBA" id="ARBA00004141"/>
    </source>
</evidence>
<dbReference type="InterPro" id="IPR045082">
    <property type="entry name" value="ATP_syn_F0_a_bact/chloroplast"/>
</dbReference>
<dbReference type="Gene3D" id="1.20.120.220">
    <property type="entry name" value="ATP synthase, F0 complex, subunit A"/>
    <property type="match status" value="1"/>
</dbReference>
<organism evidence="13 14">
    <name type="scientific">Niveispirillum lacus</name>
    <dbReference type="NCBI Taxonomy" id="1981099"/>
    <lineage>
        <taxon>Bacteria</taxon>
        <taxon>Pseudomonadati</taxon>
        <taxon>Pseudomonadota</taxon>
        <taxon>Alphaproteobacteria</taxon>
        <taxon>Rhodospirillales</taxon>
        <taxon>Azospirillaceae</taxon>
        <taxon>Niveispirillum</taxon>
    </lineage>
</organism>
<evidence type="ECO:0000256" key="10">
    <source>
        <dbReference type="ARBA" id="ARBA00023310"/>
    </source>
</evidence>
<keyword evidence="9 11" id="KW-0472">Membrane</keyword>
<dbReference type="CDD" id="cd00310">
    <property type="entry name" value="ATP-synt_Fo_a_6"/>
    <property type="match status" value="1"/>
</dbReference>
<evidence type="ECO:0000256" key="2">
    <source>
        <dbReference type="ARBA" id="ARBA00006810"/>
    </source>
</evidence>
<evidence type="ECO:0000256" key="12">
    <source>
        <dbReference type="RuleBase" id="RU000483"/>
    </source>
</evidence>
<keyword evidence="14" id="KW-1185">Reference proteome</keyword>